<accession>A0A7C9QRM2</accession>
<feature type="domain" description="RiboL-PSP-HEPN" evidence="1">
    <location>
        <begin position="5"/>
        <end position="147"/>
    </location>
</feature>
<name>A0A7C9QRM2_9PROT</name>
<evidence type="ECO:0000313" key="3">
    <source>
        <dbReference type="Proteomes" id="UP000480684"/>
    </source>
</evidence>
<evidence type="ECO:0000313" key="2">
    <source>
        <dbReference type="EMBL" id="NFV78885.1"/>
    </source>
</evidence>
<organism evidence="2 3">
    <name type="scientific">Magnetospirillum aberrantis SpK</name>
    <dbReference type="NCBI Taxonomy" id="908842"/>
    <lineage>
        <taxon>Bacteria</taxon>
        <taxon>Pseudomonadati</taxon>
        <taxon>Pseudomonadota</taxon>
        <taxon>Alphaproteobacteria</taxon>
        <taxon>Rhodospirillales</taxon>
        <taxon>Rhodospirillaceae</taxon>
        <taxon>Magnetospirillum</taxon>
    </lineage>
</organism>
<dbReference type="Proteomes" id="UP000480684">
    <property type="component" value="Unassembled WGS sequence"/>
</dbReference>
<protein>
    <recommendedName>
        <fullName evidence="1">RiboL-PSP-HEPN domain-containing protein</fullName>
    </recommendedName>
</protein>
<comment type="caution">
    <text evidence="2">The sequence shown here is derived from an EMBL/GenBank/DDBJ whole genome shotgun (WGS) entry which is preliminary data.</text>
</comment>
<gene>
    <name evidence="2" type="ORF">G4223_01985</name>
</gene>
<dbReference type="Pfam" id="PF18735">
    <property type="entry name" value="HEPN_RiboL-PSP"/>
    <property type="match status" value="1"/>
</dbReference>
<keyword evidence="3" id="KW-1185">Reference proteome</keyword>
<dbReference type="RefSeq" id="WP_163674274.1">
    <property type="nucleotide sequence ID" value="NZ_JAAIYP010000007.1"/>
</dbReference>
<dbReference type="InterPro" id="IPR041519">
    <property type="entry name" value="HEPN_RiboL-PSP"/>
</dbReference>
<dbReference type="AlphaFoldDB" id="A0A7C9QRM2"/>
<evidence type="ECO:0000259" key="1">
    <source>
        <dbReference type="Pfam" id="PF18735"/>
    </source>
</evidence>
<dbReference type="EMBL" id="JAAIYP010000007">
    <property type="protein sequence ID" value="NFV78885.1"/>
    <property type="molecule type" value="Genomic_DNA"/>
</dbReference>
<reference evidence="2 3" key="1">
    <citation type="submission" date="2020-02" db="EMBL/GenBank/DDBJ databases">
        <authorList>
            <person name="Dziuba M."/>
            <person name="Kuznetsov B."/>
            <person name="Mardanov A."/>
            <person name="Ravin N."/>
            <person name="Grouzdev D."/>
        </authorList>
    </citation>
    <scope>NUCLEOTIDE SEQUENCE [LARGE SCALE GENOMIC DNA]</scope>
    <source>
        <strain evidence="2 3">SpK</strain>
    </source>
</reference>
<sequence>MRFAIESRVKKLDSFFSRAGANSVDDEIRADMAKFGAILICGFVERSVEIIVLERLSGRAHPRITKFIQSYFKKGTNYSCEQIKQLLEKFDVNWSRNFKVFMDENGMVVDQLDSAYTLRNSVAHGGEQNRGLAGVRELYLAAKVVVDGVVSSTV</sequence>
<proteinExistence type="predicted"/>